<dbReference type="InterPro" id="IPR019325">
    <property type="entry name" value="NEDD4/Bsd2"/>
</dbReference>
<sequence>MSEEDRHNNTTVPQIEITSDTPESNTHRVEIEMANNTNGEETQGTTNNEEEDPGVSSSDRLLPTDFGRAARHIDNIGRHFNILDRFFKRRNNANGSNSRGVGFDGVFSNLSAKPDRDGANEHTQQDNPPTYDEAAADMSPSYYGMDLSSTDMYYDEICIEGLPVGNIANLFWNIIVSTSFQFVGFLVTYLLHTSHAAKQGSRFGLGLTFIGYAYSMRPRNVDVKVGKDKTADRIKIENPNDYNDLQIPEDGTEMDNFESSLSHGLEEKKQSWSFITIFAALLGIFIAIKSIYDYVKVKKMERKYLSQEEQQV</sequence>
<accession>A0A0W0ENX1</accession>
<dbReference type="GO" id="GO:0005783">
    <property type="term" value="C:endoplasmic reticulum"/>
    <property type="evidence" value="ECO:0007669"/>
    <property type="project" value="EnsemblFungi"/>
</dbReference>
<dbReference type="VEuPathDB" id="FungiDB:B1J91_L02101g"/>
<dbReference type="PANTHER" id="PTHR13396:SF5">
    <property type="entry name" value="NEDD4 FAMILY INTERACTING PROTEIN"/>
    <property type="match status" value="1"/>
</dbReference>
<dbReference type="VEuPathDB" id="FungiDB:GWK60_L05995"/>
<feature type="compositionally biased region" description="Low complexity" evidence="5">
    <location>
        <begin position="35"/>
        <end position="47"/>
    </location>
</feature>
<dbReference type="GO" id="GO:0006623">
    <property type="term" value="P:protein targeting to vacuole"/>
    <property type="evidence" value="ECO:0007669"/>
    <property type="project" value="EnsemblFungi"/>
</dbReference>
<name>A0A0W0ENX1_CANGB</name>
<dbReference type="AlphaFoldDB" id="A0A0W0ENX1"/>
<evidence type="ECO:0000256" key="4">
    <source>
        <dbReference type="ARBA" id="ARBA00023136"/>
    </source>
</evidence>
<feature type="transmembrane region" description="Helical" evidence="6">
    <location>
        <begin position="170"/>
        <end position="192"/>
    </location>
</feature>
<evidence type="ECO:0000256" key="2">
    <source>
        <dbReference type="ARBA" id="ARBA00022692"/>
    </source>
</evidence>
<organism evidence="8 9">
    <name type="scientific">Candida glabrata</name>
    <name type="common">Yeast</name>
    <name type="synonym">Torulopsis glabrata</name>
    <dbReference type="NCBI Taxonomy" id="5478"/>
    <lineage>
        <taxon>Eukaryota</taxon>
        <taxon>Fungi</taxon>
        <taxon>Dikarya</taxon>
        <taxon>Ascomycota</taxon>
        <taxon>Saccharomycotina</taxon>
        <taxon>Saccharomycetes</taxon>
        <taxon>Saccharomycetales</taxon>
        <taxon>Saccharomycetaceae</taxon>
        <taxon>Nakaseomyces</taxon>
    </lineage>
</organism>
<dbReference type="VEuPathDB" id="FungiDB:GW608_L06017"/>
<dbReference type="VEuPathDB" id="FungiDB:CAGL0L02101g"/>
<evidence type="ECO:0000313" key="8">
    <source>
        <dbReference type="EMBL" id="KTB12556.1"/>
    </source>
</evidence>
<feature type="region of interest" description="Disordered" evidence="5">
    <location>
        <begin position="1"/>
        <end position="62"/>
    </location>
</feature>
<dbReference type="Proteomes" id="UP000054886">
    <property type="component" value="Unassembled WGS sequence"/>
</dbReference>
<dbReference type="EMBL" id="LLZZ01000132">
    <property type="protein sequence ID" value="KTB01035.1"/>
    <property type="molecule type" value="Genomic_DNA"/>
</dbReference>
<keyword evidence="3 6" id="KW-1133">Transmembrane helix</keyword>
<dbReference type="EMBL" id="LLZZ01000020">
    <property type="protein sequence ID" value="KTB12556.1"/>
    <property type="molecule type" value="Genomic_DNA"/>
</dbReference>
<dbReference type="GO" id="GO:0048471">
    <property type="term" value="C:perinuclear region of cytoplasm"/>
    <property type="evidence" value="ECO:0007669"/>
    <property type="project" value="TreeGrafter"/>
</dbReference>
<dbReference type="GO" id="GO:0005794">
    <property type="term" value="C:Golgi apparatus"/>
    <property type="evidence" value="ECO:0007669"/>
    <property type="project" value="TreeGrafter"/>
</dbReference>
<protein>
    <submittedName>
        <fullName evidence="8">Metal homeostatis protein BSD2</fullName>
    </submittedName>
</protein>
<reference evidence="8 9" key="1">
    <citation type="submission" date="2015-10" db="EMBL/GenBank/DDBJ databases">
        <title>Draft genomes sequences of Candida glabrata isolates 1A, 1B, 2A, 2B, 3A and 3B.</title>
        <authorList>
            <person name="Haavelsrud O.E."/>
            <person name="Gaustad P."/>
        </authorList>
    </citation>
    <scope>NUCLEOTIDE SEQUENCE [LARGE SCALE GENOMIC DNA]</scope>
    <source>
        <strain evidence="8">910700640</strain>
    </source>
</reference>
<evidence type="ECO:0000313" key="7">
    <source>
        <dbReference type="EMBL" id="KTB01035.1"/>
    </source>
</evidence>
<dbReference type="Pfam" id="PF10176">
    <property type="entry name" value="NEDD4_Bsd2"/>
    <property type="match status" value="1"/>
</dbReference>
<dbReference type="GO" id="GO:0006511">
    <property type="term" value="P:ubiquitin-dependent protein catabolic process"/>
    <property type="evidence" value="ECO:0007669"/>
    <property type="project" value="EnsemblFungi"/>
</dbReference>
<feature type="transmembrane region" description="Helical" evidence="6">
    <location>
        <begin position="272"/>
        <end position="292"/>
    </location>
</feature>
<dbReference type="VEuPathDB" id="FungiDB:GVI51_L01881"/>
<evidence type="ECO:0000313" key="9">
    <source>
        <dbReference type="Proteomes" id="UP000054886"/>
    </source>
</evidence>
<proteinExistence type="predicted"/>
<evidence type="ECO:0000256" key="1">
    <source>
        <dbReference type="ARBA" id="ARBA00004141"/>
    </source>
</evidence>
<keyword evidence="4 6" id="KW-0472">Membrane</keyword>
<comment type="subcellular location">
    <subcellularLocation>
        <location evidence="1">Membrane</location>
        <topology evidence="1">Multi-pass membrane protein</topology>
    </subcellularLocation>
</comment>
<dbReference type="OMA" id="YNEICID"/>
<feature type="compositionally biased region" description="Basic and acidic residues" evidence="5">
    <location>
        <begin position="113"/>
        <end position="124"/>
    </location>
</feature>
<feature type="compositionally biased region" description="Polar residues" evidence="5">
    <location>
        <begin position="9"/>
        <end position="24"/>
    </location>
</feature>
<gene>
    <name evidence="8" type="ORF">AO440_004487</name>
    <name evidence="7" type="ORF">AO440_004519</name>
</gene>
<dbReference type="GO" id="GO:0030001">
    <property type="term" value="P:metal ion transport"/>
    <property type="evidence" value="ECO:0007669"/>
    <property type="project" value="EnsemblFungi"/>
</dbReference>
<evidence type="ECO:0000256" key="6">
    <source>
        <dbReference type="SAM" id="Phobius"/>
    </source>
</evidence>
<evidence type="ECO:0000256" key="3">
    <source>
        <dbReference type="ARBA" id="ARBA00022989"/>
    </source>
</evidence>
<comment type="caution">
    <text evidence="8">The sequence shown here is derived from an EMBL/GenBank/DDBJ whole genome shotgun (WGS) entry which is preliminary data.</text>
</comment>
<evidence type="ECO:0000256" key="5">
    <source>
        <dbReference type="SAM" id="MobiDB-lite"/>
    </source>
</evidence>
<feature type="region of interest" description="Disordered" evidence="5">
    <location>
        <begin position="110"/>
        <end position="135"/>
    </location>
</feature>
<dbReference type="GO" id="GO:0000329">
    <property type="term" value="C:fungal-type vacuole membrane"/>
    <property type="evidence" value="ECO:0007669"/>
    <property type="project" value="EnsemblFungi"/>
</dbReference>
<dbReference type="GO" id="GO:0031398">
    <property type="term" value="P:positive regulation of protein ubiquitination"/>
    <property type="evidence" value="ECO:0007669"/>
    <property type="project" value="TreeGrafter"/>
</dbReference>
<dbReference type="CDD" id="cd22212">
    <property type="entry name" value="NDFIP-like"/>
    <property type="match status" value="1"/>
</dbReference>
<keyword evidence="2 6" id="KW-0812">Transmembrane</keyword>
<dbReference type="PANTHER" id="PTHR13396">
    <property type="entry name" value="NEDD4 FAMILY INTERACTING PROTEIN 1/2"/>
    <property type="match status" value="1"/>
</dbReference>